<evidence type="ECO:0000259" key="3">
    <source>
        <dbReference type="Pfam" id="PF13649"/>
    </source>
</evidence>
<evidence type="ECO:0000256" key="2">
    <source>
        <dbReference type="ARBA" id="ARBA00022679"/>
    </source>
</evidence>
<evidence type="ECO:0000256" key="1">
    <source>
        <dbReference type="ARBA" id="ARBA00022603"/>
    </source>
</evidence>
<dbReference type="Proteomes" id="UP000291144">
    <property type="component" value="Unassembled WGS sequence"/>
</dbReference>
<dbReference type="GO" id="GO:0008168">
    <property type="term" value="F:methyltransferase activity"/>
    <property type="evidence" value="ECO:0007669"/>
    <property type="project" value="UniProtKB-KW"/>
</dbReference>
<dbReference type="SUPFAM" id="SSF53335">
    <property type="entry name" value="S-adenosyl-L-methionine-dependent methyltransferases"/>
    <property type="match status" value="1"/>
</dbReference>
<dbReference type="InterPro" id="IPR029063">
    <property type="entry name" value="SAM-dependent_MTases_sf"/>
</dbReference>
<dbReference type="Pfam" id="PF13649">
    <property type="entry name" value="Methyltransf_25"/>
    <property type="match status" value="1"/>
</dbReference>
<dbReference type="GO" id="GO:0032259">
    <property type="term" value="P:methylation"/>
    <property type="evidence" value="ECO:0007669"/>
    <property type="project" value="UniProtKB-KW"/>
</dbReference>
<protein>
    <submittedName>
        <fullName evidence="4">Class I SAM-dependent methyltransferase</fullName>
    </submittedName>
</protein>
<reference evidence="4 5" key="1">
    <citation type="submission" date="2019-02" db="EMBL/GenBank/DDBJ databases">
        <title>Kribbella capetownensis sp. nov. and Kribbella speibonae sp. nov., isolated from soil.</title>
        <authorList>
            <person name="Curtis S.M."/>
            <person name="Norton I."/>
            <person name="Everest G.J."/>
            <person name="Meyers P.R."/>
        </authorList>
    </citation>
    <scope>NUCLEOTIDE SEQUENCE [LARGE SCALE GENOMIC DNA]</scope>
    <source>
        <strain evidence="4 5">NRRL B-24813</strain>
    </source>
</reference>
<organism evidence="4 5">
    <name type="scientific">Kribbella pittospori</name>
    <dbReference type="NCBI Taxonomy" id="722689"/>
    <lineage>
        <taxon>Bacteria</taxon>
        <taxon>Bacillati</taxon>
        <taxon>Actinomycetota</taxon>
        <taxon>Actinomycetes</taxon>
        <taxon>Propionibacteriales</taxon>
        <taxon>Kribbellaceae</taxon>
        <taxon>Kribbella</taxon>
    </lineage>
</organism>
<gene>
    <name evidence="4" type="ORF">E0H73_18395</name>
</gene>
<sequence>MTLSSSVQPADLEVVRASYDRVADNYVDLLQTTGMGDIRTQPWLQASIDAFASSVRGLGPVLDVGCGPGTVTAYLQERGIEVSGVDLSPRMIEHAKRLHPECSFAVASSTELDLEPSSFGGILGWWSLFNLPREILPNVLAAFHDALVPGGQFMIATHVGDDDAARTEAYGGVAVTWTTYQWRPEQLTKLLEDAGLRVVADLRIPAEGVYGPLVVLHARRDT</sequence>
<dbReference type="OrthoDB" id="9805171at2"/>
<dbReference type="PANTHER" id="PTHR43861:SF1">
    <property type="entry name" value="TRANS-ACONITATE 2-METHYLTRANSFERASE"/>
    <property type="match status" value="1"/>
</dbReference>
<dbReference type="InterPro" id="IPR041698">
    <property type="entry name" value="Methyltransf_25"/>
</dbReference>
<evidence type="ECO:0000313" key="4">
    <source>
        <dbReference type="EMBL" id="TCC61214.1"/>
    </source>
</evidence>
<accession>A0A4R0KPE1</accession>
<evidence type="ECO:0000313" key="5">
    <source>
        <dbReference type="Proteomes" id="UP000291144"/>
    </source>
</evidence>
<keyword evidence="1 4" id="KW-0489">Methyltransferase</keyword>
<dbReference type="EMBL" id="SJKB01000005">
    <property type="protein sequence ID" value="TCC61214.1"/>
    <property type="molecule type" value="Genomic_DNA"/>
</dbReference>
<dbReference type="AlphaFoldDB" id="A0A4R0KPE1"/>
<dbReference type="CDD" id="cd02440">
    <property type="entry name" value="AdoMet_MTases"/>
    <property type="match status" value="1"/>
</dbReference>
<comment type="caution">
    <text evidence="4">The sequence shown here is derived from an EMBL/GenBank/DDBJ whole genome shotgun (WGS) entry which is preliminary data.</text>
</comment>
<feature type="domain" description="Methyltransferase" evidence="3">
    <location>
        <begin position="61"/>
        <end position="151"/>
    </location>
</feature>
<dbReference type="Gene3D" id="3.40.50.150">
    <property type="entry name" value="Vaccinia Virus protein VP39"/>
    <property type="match status" value="1"/>
</dbReference>
<name>A0A4R0KPE1_9ACTN</name>
<proteinExistence type="predicted"/>
<keyword evidence="5" id="KW-1185">Reference proteome</keyword>
<dbReference type="PANTHER" id="PTHR43861">
    <property type="entry name" value="TRANS-ACONITATE 2-METHYLTRANSFERASE-RELATED"/>
    <property type="match status" value="1"/>
</dbReference>
<keyword evidence="2 4" id="KW-0808">Transferase</keyword>
<dbReference type="RefSeq" id="WP_131357488.1">
    <property type="nucleotide sequence ID" value="NZ_SJKB01000005.1"/>
</dbReference>